<keyword evidence="3" id="KW-1185">Reference proteome</keyword>
<keyword evidence="1" id="KW-0472">Membrane</keyword>
<name>A0ABV7BL99_9PROT</name>
<feature type="transmembrane region" description="Helical" evidence="1">
    <location>
        <begin position="32"/>
        <end position="54"/>
    </location>
</feature>
<sequence>MPARLLRPLAPAILFAHRLVADRRSEASDRHLAYALAFIAGAINAGGFFAVGHYTSHMSGIVSAVADHAALGHWPLAGAGLAAVLCFVLGAATSAWLINWGRRHESTAQYALPLLLEGVLLAGLGAAGMVWGGGVPGALRGALTVAVALLCFLMGLQNATITKVSGARLRTTHVTGIVTDIGIELGKLGYWNRGGLGPAVRADRAKLRLLGAMLCAFLAGGTLGALGFSQFGAAAALPLALLLGLLGTAPAAAAVLRRRAG</sequence>
<evidence type="ECO:0000313" key="2">
    <source>
        <dbReference type="EMBL" id="MFC2998407.1"/>
    </source>
</evidence>
<keyword evidence="1" id="KW-1133">Transmembrane helix</keyword>
<protein>
    <submittedName>
        <fullName evidence="2">YoaK family protein</fullName>
    </submittedName>
</protein>
<evidence type="ECO:0000313" key="3">
    <source>
        <dbReference type="Proteomes" id="UP001595420"/>
    </source>
</evidence>
<feature type="transmembrane region" description="Helical" evidence="1">
    <location>
        <begin position="137"/>
        <end position="156"/>
    </location>
</feature>
<dbReference type="EMBL" id="JBHRSB010000001">
    <property type="protein sequence ID" value="MFC2998407.1"/>
    <property type="molecule type" value="Genomic_DNA"/>
</dbReference>
<gene>
    <name evidence="2" type="ORF">ACFOD3_00800</name>
</gene>
<accession>A0ABV7BL99</accession>
<keyword evidence="1" id="KW-0812">Transmembrane</keyword>
<dbReference type="PANTHER" id="PTHR37314">
    <property type="entry name" value="SLR0142 PROTEIN"/>
    <property type="match status" value="1"/>
</dbReference>
<evidence type="ECO:0000256" key="1">
    <source>
        <dbReference type="SAM" id="Phobius"/>
    </source>
</evidence>
<proteinExistence type="predicted"/>
<comment type="caution">
    <text evidence="2">The sequence shown here is derived from an EMBL/GenBank/DDBJ whole genome shotgun (WGS) entry which is preliminary data.</text>
</comment>
<dbReference type="Proteomes" id="UP001595420">
    <property type="component" value="Unassembled WGS sequence"/>
</dbReference>
<dbReference type="RefSeq" id="WP_343215127.1">
    <property type="nucleotide sequence ID" value="NZ_JAFNJS010000001.1"/>
</dbReference>
<feature type="transmembrane region" description="Helical" evidence="1">
    <location>
        <begin position="209"/>
        <end position="229"/>
    </location>
</feature>
<feature type="transmembrane region" description="Helical" evidence="1">
    <location>
        <begin position="235"/>
        <end position="256"/>
    </location>
</feature>
<feature type="transmembrane region" description="Helical" evidence="1">
    <location>
        <begin position="110"/>
        <end position="131"/>
    </location>
</feature>
<dbReference type="PANTHER" id="PTHR37314:SF4">
    <property type="entry name" value="UPF0700 TRANSMEMBRANE PROTEIN YOAK"/>
    <property type="match status" value="1"/>
</dbReference>
<reference evidence="3" key="1">
    <citation type="journal article" date="2019" name="Int. J. Syst. Evol. Microbiol.">
        <title>The Global Catalogue of Microorganisms (GCM) 10K type strain sequencing project: providing services to taxonomists for standard genome sequencing and annotation.</title>
        <authorList>
            <consortium name="The Broad Institute Genomics Platform"/>
            <consortium name="The Broad Institute Genome Sequencing Center for Infectious Disease"/>
            <person name="Wu L."/>
            <person name="Ma J."/>
        </authorList>
    </citation>
    <scope>NUCLEOTIDE SEQUENCE [LARGE SCALE GENOMIC DNA]</scope>
    <source>
        <strain evidence="3">CGMCC 1.16855</strain>
    </source>
</reference>
<feature type="transmembrane region" description="Helical" evidence="1">
    <location>
        <begin position="74"/>
        <end position="98"/>
    </location>
</feature>
<dbReference type="Pfam" id="PF06912">
    <property type="entry name" value="DUF1275"/>
    <property type="match status" value="1"/>
</dbReference>
<dbReference type="InterPro" id="IPR010699">
    <property type="entry name" value="DUF1275"/>
</dbReference>
<organism evidence="2 3">
    <name type="scientific">Falsiroseomonas tokyonensis</name>
    <dbReference type="NCBI Taxonomy" id="430521"/>
    <lineage>
        <taxon>Bacteria</taxon>
        <taxon>Pseudomonadati</taxon>
        <taxon>Pseudomonadota</taxon>
        <taxon>Alphaproteobacteria</taxon>
        <taxon>Acetobacterales</taxon>
        <taxon>Roseomonadaceae</taxon>
        <taxon>Falsiroseomonas</taxon>
    </lineage>
</organism>